<dbReference type="GO" id="GO:0043565">
    <property type="term" value="F:sequence-specific DNA binding"/>
    <property type="evidence" value="ECO:0007669"/>
    <property type="project" value="InterPro"/>
</dbReference>
<feature type="transmembrane region" description="Helical" evidence="4">
    <location>
        <begin position="6"/>
        <end position="23"/>
    </location>
</feature>
<reference evidence="6" key="1">
    <citation type="journal article" date="2023" name="Phytobiomes J">
        <title>Deciphering the key players within the bacterial microbiota associated with aerial crown gall tumors on rhododendron: Insights into the gallobiome.</title>
        <authorList>
            <person name="Kuzmanovic N."/>
            <person name="Nesme J."/>
            <person name="Wolf J."/>
            <person name="Neumann-Schaal M."/>
            <person name="Petersen J."/>
            <person name="Fernandez-Gnecco G."/>
            <person name="Sproeer C."/>
            <person name="Bunk B."/>
            <person name="Overmann J."/>
            <person name="Sorensen S.J."/>
            <person name="Idczak E."/>
            <person name="Smalla K."/>
        </authorList>
    </citation>
    <scope>NUCLEOTIDE SEQUENCE</scope>
    <source>
        <strain evidence="6">Rho-11.1</strain>
    </source>
</reference>
<feature type="transmembrane region" description="Helical" evidence="4">
    <location>
        <begin position="155"/>
        <end position="175"/>
    </location>
</feature>
<dbReference type="PROSITE" id="PS01124">
    <property type="entry name" value="HTH_ARAC_FAMILY_2"/>
    <property type="match status" value="1"/>
</dbReference>
<name>A0AAW9FPU2_9HYPH</name>
<dbReference type="RefSeq" id="WP_320203655.1">
    <property type="nucleotide sequence ID" value="NZ_CP192785.1"/>
</dbReference>
<protein>
    <submittedName>
        <fullName evidence="6">AraC family transcriptional regulator</fullName>
    </submittedName>
</protein>
<dbReference type="EMBL" id="JAVRAF010000021">
    <property type="protein sequence ID" value="MDX8305533.1"/>
    <property type="molecule type" value="Genomic_DNA"/>
</dbReference>
<dbReference type="PANTHER" id="PTHR43280">
    <property type="entry name" value="ARAC-FAMILY TRANSCRIPTIONAL REGULATOR"/>
    <property type="match status" value="1"/>
</dbReference>
<feature type="transmembrane region" description="Helical" evidence="4">
    <location>
        <begin position="61"/>
        <end position="83"/>
    </location>
</feature>
<feature type="transmembrane region" description="Helical" evidence="4">
    <location>
        <begin position="90"/>
        <end position="111"/>
    </location>
</feature>
<dbReference type="Gene3D" id="1.10.10.60">
    <property type="entry name" value="Homeodomain-like"/>
    <property type="match status" value="1"/>
</dbReference>
<proteinExistence type="predicted"/>
<evidence type="ECO:0000256" key="1">
    <source>
        <dbReference type="ARBA" id="ARBA00023015"/>
    </source>
</evidence>
<keyword evidence="3" id="KW-0804">Transcription</keyword>
<keyword evidence="1" id="KW-0805">Transcription regulation</keyword>
<feature type="domain" description="HTH araC/xylS-type" evidence="5">
    <location>
        <begin position="237"/>
        <end position="338"/>
    </location>
</feature>
<keyword evidence="2" id="KW-0238">DNA-binding</keyword>
<organism evidence="6">
    <name type="scientific">Agrobacterium rosae</name>
    <dbReference type="NCBI Taxonomy" id="1972867"/>
    <lineage>
        <taxon>Bacteria</taxon>
        <taxon>Pseudomonadati</taxon>
        <taxon>Pseudomonadota</taxon>
        <taxon>Alphaproteobacteria</taxon>
        <taxon>Hyphomicrobiales</taxon>
        <taxon>Rhizobiaceae</taxon>
        <taxon>Rhizobium/Agrobacterium group</taxon>
        <taxon>Agrobacterium</taxon>
    </lineage>
</organism>
<evidence type="ECO:0000256" key="4">
    <source>
        <dbReference type="SAM" id="Phobius"/>
    </source>
</evidence>
<dbReference type="Pfam" id="PF12833">
    <property type="entry name" value="HTH_18"/>
    <property type="match status" value="1"/>
</dbReference>
<feature type="transmembrane region" description="Helical" evidence="4">
    <location>
        <begin position="187"/>
        <end position="207"/>
    </location>
</feature>
<dbReference type="SUPFAM" id="SSF46689">
    <property type="entry name" value="Homeodomain-like"/>
    <property type="match status" value="1"/>
</dbReference>
<evidence type="ECO:0000256" key="3">
    <source>
        <dbReference type="ARBA" id="ARBA00023163"/>
    </source>
</evidence>
<gene>
    <name evidence="6" type="ORF">RMR22_25165</name>
</gene>
<keyword evidence="4" id="KW-0472">Membrane</keyword>
<keyword evidence="4" id="KW-0812">Transmembrane</keyword>
<evidence type="ECO:0000259" key="5">
    <source>
        <dbReference type="PROSITE" id="PS01124"/>
    </source>
</evidence>
<evidence type="ECO:0000256" key="2">
    <source>
        <dbReference type="ARBA" id="ARBA00023125"/>
    </source>
</evidence>
<evidence type="ECO:0000313" key="6">
    <source>
        <dbReference type="EMBL" id="MDX8305533.1"/>
    </source>
</evidence>
<dbReference type="GO" id="GO:0003700">
    <property type="term" value="F:DNA-binding transcription factor activity"/>
    <property type="evidence" value="ECO:0007669"/>
    <property type="project" value="InterPro"/>
</dbReference>
<dbReference type="InterPro" id="IPR018060">
    <property type="entry name" value="HTH_AraC"/>
</dbReference>
<feature type="transmembrane region" description="Helical" evidence="4">
    <location>
        <begin position="35"/>
        <end position="55"/>
    </location>
</feature>
<dbReference type="SMART" id="SM00342">
    <property type="entry name" value="HTH_ARAC"/>
    <property type="match status" value="1"/>
</dbReference>
<sequence>MLFIPLPILVSILLLVLFVVAVRHDDKDRPPNVPFLALILVNVLQSLLVGLRWGYGVQTVMYISPVVAATVPPLVYAGVCQLIGRSWFSLSLRVSVHALSTVLILVLSFLWRGAIDIALVLIFASYAVAIFLLVRPGTDALRLAALNEASSAYHATLFAAGALLLSALGDAIIFLDMEWTQGQNALLIVMGGQLAALIILSVAVAAMGRSRPSMGTTEMAEVVDDLSDGTGDAETVQAVQTLMQEKAIYRDCDLTLERLARKVGIPARQISIAINEATGKNVSQFVNTFRISEACDLLSDTKKSVTEIMFDVGFQTKSNFNREFRRITDTTPLEWRKSQSSRRKTGR</sequence>
<dbReference type="AlphaFoldDB" id="A0AAW9FPU2"/>
<accession>A0AAW9FPU2</accession>
<feature type="transmembrane region" description="Helical" evidence="4">
    <location>
        <begin position="117"/>
        <end position="134"/>
    </location>
</feature>
<dbReference type="PANTHER" id="PTHR43280:SF29">
    <property type="entry name" value="ARAC-FAMILY TRANSCRIPTIONAL REGULATOR"/>
    <property type="match status" value="1"/>
</dbReference>
<comment type="caution">
    <text evidence="6">The sequence shown here is derived from an EMBL/GenBank/DDBJ whole genome shotgun (WGS) entry which is preliminary data.</text>
</comment>
<keyword evidence="4" id="KW-1133">Transmembrane helix</keyword>
<dbReference type="InterPro" id="IPR009057">
    <property type="entry name" value="Homeodomain-like_sf"/>
</dbReference>